<evidence type="ECO:0000256" key="2">
    <source>
        <dbReference type="SAM" id="Phobius"/>
    </source>
</evidence>
<organism evidence="3 4">
    <name type="scientific">Metschnikowia bicuspidata var. bicuspidata NRRL YB-4993</name>
    <dbReference type="NCBI Taxonomy" id="869754"/>
    <lineage>
        <taxon>Eukaryota</taxon>
        <taxon>Fungi</taxon>
        <taxon>Dikarya</taxon>
        <taxon>Ascomycota</taxon>
        <taxon>Saccharomycotina</taxon>
        <taxon>Pichiomycetes</taxon>
        <taxon>Metschnikowiaceae</taxon>
        <taxon>Metschnikowia</taxon>
    </lineage>
</organism>
<name>A0A1A0HBX2_9ASCO</name>
<dbReference type="Proteomes" id="UP000092555">
    <property type="component" value="Unassembled WGS sequence"/>
</dbReference>
<feature type="transmembrane region" description="Helical" evidence="2">
    <location>
        <begin position="70"/>
        <end position="92"/>
    </location>
</feature>
<sequence>MLNNPAEGKSPHLKASTPSLIPDLMSSNPYGAMHPIEETAAWTLYHDQHTKPPPYRKYDFGVAYRKIGRVYLVLGCLIVFGICAWKLVYFLARQISGGLN</sequence>
<dbReference type="GeneID" id="30028922"/>
<feature type="region of interest" description="Disordered" evidence="1">
    <location>
        <begin position="1"/>
        <end position="20"/>
    </location>
</feature>
<evidence type="ECO:0000256" key="1">
    <source>
        <dbReference type="SAM" id="MobiDB-lite"/>
    </source>
</evidence>
<evidence type="ECO:0000313" key="4">
    <source>
        <dbReference type="Proteomes" id="UP000092555"/>
    </source>
</evidence>
<keyword evidence="4" id="KW-1185">Reference proteome</keyword>
<dbReference type="AlphaFoldDB" id="A0A1A0HBX2"/>
<protein>
    <submittedName>
        <fullName evidence="3">Uncharacterized protein</fullName>
    </submittedName>
</protein>
<reference evidence="3 4" key="1">
    <citation type="submission" date="2016-05" db="EMBL/GenBank/DDBJ databases">
        <title>Comparative genomics of biotechnologically important yeasts.</title>
        <authorList>
            <consortium name="DOE Joint Genome Institute"/>
            <person name="Riley R."/>
            <person name="Haridas S."/>
            <person name="Wolfe K.H."/>
            <person name="Lopes M.R."/>
            <person name="Hittinger C.T."/>
            <person name="Goker M."/>
            <person name="Salamov A."/>
            <person name="Wisecaver J."/>
            <person name="Long T.M."/>
            <person name="Aerts A.L."/>
            <person name="Barry K."/>
            <person name="Choi C."/>
            <person name="Clum A."/>
            <person name="Coughlan A.Y."/>
            <person name="Deshpande S."/>
            <person name="Douglass A.P."/>
            <person name="Hanson S.J."/>
            <person name="Klenk H.-P."/>
            <person name="LaButti K."/>
            <person name="Lapidus A."/>
            <person name="Lindquist E."/>
            <person name="Lipzen A."/>
            <person name="Meier-kolthoff J.P."/>
            <person name="Ohm R.A."/>
            <person name="Otillar R.P."/>
            <person name="Pangilinan J."/>
            <person name="Peng Y."/>
            <person name="Rokas A."/>
            <person name="Rosa C.A."/>
            <person name="Scheuner C."/>
            <person name="Sibirny A.A."/>
            <person name="Slot J.C."/>
            <person name="Stielow J.B."/>
            <person name="Sun H."/>
            <person name="Kurtzman C.P."/>
            <person name="Blackwell M."/>
            <person name="Grigoriev I.V."/>
            <person name="Jeffries T.W."/>
        </authorList>
    </citation>
    <scope>NUCLEOTIDE SEQUENCE [LARGE SCALE GENOMIC DNA]</scope>
    <source>
        <strain evidence="3 4">NRRL YB-4993</strain>
    </source>
</reference>
<keyword evidence="2" id="KW-0812">Transmembrane</keyword>
<keyword evidence="2" id="KW-1133">Transmembrane helix</keyword>
<proteinExistence type="predicted"/>
<keyword evidence="2" id="KW-0472">Membrane</keyword>
<dbReference type="RefSeq" id="XP_018711898.1">
    <property type="nucleotide sequence ID" value="XM_018855946.1"/>
</dbReference>
<gene>
    <name evidence="3" type="ORF">METBIDRAFT_31920</name>
</gene>
<accession>A0A1A0HBX2</accession>
<evidence type="ECO:0000313" key="3">
    <source>
        <dbReference type="EMBL" id="OBA21388.1"/>
    </source>
</evidence>
<comment type="caution">
    <text evidence="3">The sequence shown here is derived from an EMBL/GenBank/DDBJ whole genome shotgun (WGS) entry which is preliminary data.</text>
</comment>
<dbReference type="EMBL" id="LXTC01000003">
    <property type="protein sequence ID" value="OBA21388.1"/>
    <property type="molecule type" value="Genomic_DNA"/>
</dbReference>